<sequence>MNGCPKEAVLRKVYLCARNIVHSCCTAAHHGRHKQFCALPNTEQSVFIRRLRTFDKRDCRE</sequence>
<proteinExistence type="predicted"/>
<protein>
    <submittedName>
        <fullName evidence="1">Uncharacterized protein</fullName>
    </submittedName>
</protein>
<gene>
    <name evidence="1" type="ORF">BaRGS_00017928</name>
</gene>
<accession>A0ABD0KVS6</accession>
<organism evidence="1 2">
    <name type="scientific">Batillaria attramentaria</name>
    <dbReference type="NCBI Taxonomy" id="370345"/>
    <lineage>
        <taxon>Eukaryota</taxon>
        <taxon>Metazoa</taxon>
        <taxon>Spiralia</taxon>
        <taxon>Lophotrochozoa</taxon>
        <taxon>Mollusca</taxon>
        <taxon>Gastropoda</taxon>
        <taxon>Caenogastropoda</taxon>
        <taxon>Sorbeoconcha</taxon>
        <taxon>Cerithioidea</taxon>
        <taxon>Batillariidae</taxon>
        <taxon>Batillaria</taxon>
    </lineage>
</organism>
<comment type="caution">
    <text evidence="1">The sequence shown here is derived from an EMBL/GenBank/DDBJ whole genome shotgun (WGS) entry which is preliminary data.</text>
</comment>
<reference evidence="1 2" key="1">
    <citation type="journal article" date="2023" name="Sci. Data">
        <title>Genome assembly of the Korean intertidal mud-creeper Batillaria attramentaria.</title>
        <authorList>
            <person name="Patra A.K."/>
            <person name="Ho P.T."/>
            <person name="Jun S."/>
            <person name="Lee S.J."/>
            <person name="Kim Y."/>
            <person name="Won Y.J."/>
        </authorList>
    </citation>
    <scope>NUCLEOTIDE SEQUENCE [LARGE SCALE GENOMIC DNA]</scope>
    <source>
        <strain evidence="1">Wonlab-2016</strain>
    </source>
</reference>
<dbReference type="Proteomes" id="UP001519460">
    <property type="component" value="Unassembled WGS sequence"/>
</dbReference>
<dbReference type="EMBL" id="JACVVK020000122">
    <property type="protein sequence ID" value="KAK7490872.1"/>
    <property type="molecule type" value="Genomic_DNA"/>
</dbReference>
<feature type="non-terminal residue" evidence="1">
    <location>
        <position position="61"/>
    </location>
</feature>
<evidence type="ECO:0000313" key="2">
    <source>
        <dbReference type="Proteomes" id="UP001519460"/>
    </source>
</evidence>
<dbReference type="AlphaFoldDB" id="A0ABD0KVS6"/>
<keyword evidence="2" id="KW-1185">Reference proteome</keyword>
<name>A0ABD0KVS6_9CAEN</name>
<evidence type="ECO:0000313" key="1">
    <source>
        <dbReference type="EMBL" id="KAK7490872.1"/>
    </source>
</evidence>